<evidence type="ECO:0000256" key="1">
    <source>
        <dbReference type="SAM" id="SignalP"/>
    </source>
</evidence>
<evidence type="ECO:0008006" key="4">
    <source>
        <dbReference type="Google" id="ProtNLM"/>
    </source>
</evidence>
<evidence type="ECO:0000313" key="3">
    <source>
        <dbReference type="Proteomes" id="UP000231019"/>
    </source>
</evidence>
<dbReference type="Proteomes" id="UP000231019">
    <property type="component" value="Unassembled WGS sequence"/>
</dbReference>
<sequence>MANIANCNKLFLCVKAFVLSCLLWPLAVQAQTRSFAAPQISSGVYQAFQKDLVKHPLMAVSLPEQSYAVLRLLEYQREDAQRSYWAQLRLDEQQQVFKMRVRFEVWQAGLLRWQVTVAPQRALRYLSDEVKSTGQPILPSYLSQEAGLLYFPSLSGPQEAKLRQELALEAADLILADLEKYLNQSTTQTSGDES</sequence>
<reference evidence="2 3" key="1">
    <citation type="submission" date="2017-09" db="EMBL/GenBank/DDBJ databases">
        <title>Depth-based differentiation of microbial function through sediment-hosted aquifers and enrichment of novel symbionts in the deep terrestrial subsurface.</title>
        <authorList>
            <person name="Probst A.J."/>
            <person name="Ladd B."/>
            <person name="Jarett J.K."/>
            <person name="Geller-Mcgrath D.E."/>
            <person name="Sieber C.M."/>
            <person name="Emerson J.B."/>
            <person name="Anantharaman K."/>
            <person name="Thomas B.C."/>
            <person name="Malmstrom R."/>
            <person name="Stieglmeier M."/>
            <person name="Klingl A."/>
            <person name="Woyke T."/>
            <person name="Ryan C.M."/>
            <person name="Banfield J.F."/>
        </authorList>
    </citation>
    <scope>NUCLEOTIDE SEQUENCE [LARGE SCALE GENOMIC DNA]</scope>
    <source>
        <strain evidence="2">CG17_big_fil_post_rev_8_21_14_2_50_48_46</strain>
    </source>
</reference>
<organism evidence="2 3">
    <name type="scientific">bacterium (Candidatus Blackallbacteria) CG17_big_fil_post_rev_8_21_14_2_50_48_46</name>
    <dbReference type="NCBI Taxonomy" id="2014261"/>
    <lineage>
        <taxon>Bacteria</taxon>
        <taxon>Candidatus Blackallbacteria</taxon>
    </lineage>
</organism>
<name>A0A2M7G3U2_9BACT</name>
<protein>
    <recommendedName>
        <fullName evidence="4">DUF4468 domain-containing protein</fullName>
    </recommendedName>
</protein>
<comment type="caution">
    <text evidence="2">The sequence shown here is derived from an EMBL/GenBank/DDBJ whole genome shotgun (WGS) entry which is preliminary data.</text>
</comment>
<accession>A0A2M7G3U2</accession>
<dbReference type="EMBL" id="PFFQ01000037">
    <property type="protein sequence ID" value="PIW16546.1"/>
    <property type="molecule type" value="Genomic_DNA"/>
</dbReference>
<keyword evidence="1" id="KW-0732">Signal</keyword>
<feature type="signal peptide" evidence="1">
    <location>
        <begin position="1"/>
        <end position="30"/>
    </location>
</feature>
<proteinExistence type="predicted"/>
<evidence type="ECO:0000313" key="2">
    <source>
        <dbReference type="EMBL" id="PIW16546.1"/>
    </source>
</evidence>
<gene>
    <name evidence="2" type="ORF">COW36_12325</name>
</gene>
<dbReference type="AlphaFoldDB" id="A0A2M7G3U2"/>
<feature type="chain" id="PRO_5014818296" description="DUF4468 domain-containing protein" evidence="1">
    <location>
        <begin position="31"/>
        <end position="194"/>
    </location>
</feature>